<dbReference type="PROSITE" id="PS51257">
    <property type="entry name" value="PROKAR_LIPOPROTEIN"/>
    <property type="match status" value="1"/>
</dbReference>
<comment type="caution">
    <text evidence="2">The sequence shown here is derived from an EMBL/GenBank/DDBJ whole genome shotgun (WGS) entry which is preliminary data.</text>
</comment>
<dbReference type="Proteomes" id="UP001143543">
    <property type="component" value="Unassembled WGS sequence"/>
</dbReference>
<dbReference type="EMBL" id="BRVO01000001">
    <property type="protein sequence ID" value="GLB49031.1"/>
    <property type="molecule type" value="Genomic_DNA"/>
</dbReference>
<proteinExistence type="predicted"/>
<organism evidence="2 3">
    <name type="scientific">Neptunitalea lumnitzerae</name>
    <dbReference type="NCBI Taxonomy" id="2965509"/>
    <lineage>
        <taxon>Bacteria</taxon>
        <taxon>Pseudomonadati</taxon>
        <taxon>Bacteroidota</taxon>
        <taxon>Flavobacteriia</taxon>
        <taxon>Flavobacteriales</taxon>
        <taxon>Flavobacteriaceae</taxon>
        <taxon>Neptunitalea</taxon>
    </lineage>
</organism>
<reference evidence="2" key="1">
    <citation type="submission" date="2022-07" db="EMBL/GenBank/DDBJ databases">
        <title>Taxonomy of Novel Oxalotrophic and Methylotrophic Bacteria.</title>
        <authorList>
            <person name="Sahin N."/>
            <person name="Tani A."/>
        </authorList>
    </citation>
    <scope>NUCLEOTIDE SEQUENCE</scope>
    <source>
        <strain evidence="2">Y10</strain>
    </source>
</reference>
<accession>A0ABQ5MI99</accession>
<dbReference type="Pfam" id="PF14092">
    <property type="entry name" value="DUF4270"/>
    <property type="match status" value="1"/>
</dbReference>
<evidence type="ECO:0000313" key="3">
    <source>
        <dbReference type="Proteomes" id="UP001143543"/>
    </source>
</evidence>
<keyword evidence="3" id="KW-1185">Reference proteome</keyword>
<gene>
    <name evidence="2" type="ORF">Y10_13990</name>
</gene>
<sequence length="439" mass="49724">MKKLLWSCLITISIIACSTADDITLEAGESFTNTSTVIHKIDTMSVDFSTFKFDSIPFPTLGRILLGSYTDPIFGKSESSSYLEMVPQHYDIDDEGVFDSIVLIMGYDNYFYNDTLSQMTYNVYEITEDVKPADNESNFYNTSTLDYDTSILLGSHTFTPKPMEGDSIRITLNYPLGENIFNKIRDKDITDVDLFRDNFNGITIQPEYNDNGNFIGFTTGSDYTMLRLYYSVPEDISTEPQTYDLVIDNSAEPQTYFNHIETDYTGTVFENFQDEENTYSSTTTGNSFYLQTGTGIASKIAIPNIKSLYDLGNSGTVMDAYLKIYVSGANYSDNRYLSDSLSVYVLDRHQAISDALYDYAGNEIIAKLTSKTEFGETYYTIPLISYVDNLLNSDSIEDLSLCLLPEDYETTMNRIIFNDGNTEDFNAELVITYALYYDE</sequence>
<evidence type="ECO:0000313" key="2">
    <source>
        <dbReference type="EMBL" id="GLB49031.1"/>
    </source>
</evidence>
<feature type="signal peptide" evidence="1">
    <location>
        <begin position="1"/>
        <end position="20"/>
    </location>
</feature>
<dbReference type="InterPro" id="IPR025366">
    <property type="entry name" value="DUF4270"/>
</dbReference>
<keyword evidence="1" id="KW-0732">Signal</keyword>
<feature type="chain" id="PRO_5046500402" description="DUF4270 family protein" evidence="1">
    <location>
        <begin position="21"/>
        <end position="439"/>
    </location>
</feature>
<name>A0ABQ5MI99_9FLAO</name>
<evidence type="ECO:0008006" key="4">
    <source>
        <dbReference type="Google" id="ProtNLM"/>
    </source>
</evidence>
<evidence type="ECO:0000256" key="1">
    <source>
        <dbReference type="SAM" id="SignalP"/>
    </source>
</evidence>
<dbReference type="RefSeq" id="WP_281764648.1">
    <property type="nucleotide sequence ID" value="NZ_BRVO01000001.1"/>
</dbReference>
<protein>
    <recommendedName>
        <fullName evidence="4">DUF4270 family protein</fullName>
    </recommendedName>
</protein>